<feature type="binding site" evidence="12">
    <location>
        <position position="245"/>
    </location>
    <ligand>
        <name>K(+)</name>
        <dbReference type="ChEBI" id="CHEBI:29103"/>
    </ligand>
</feature>
<evidence type="ECO:0000256" key="4">
    <source>
        <dbReference type="ARBA" id="ARBA00022679"/>
    </source>
</evidence>
<feature type="binding site" evidence="12">
    <location>
        <position position="290"/>
    </location>
    <ligand>
        <name>K(+)</name>
        <dbReference type="ChEBI" id="CHEBI:29103"/>
    </ligand>
</feature>
<feature type="binding site" evidence="12">
    <location>
        <position position="139"/>
    </location>
    <ligand>
        <name>substrate</name>
    </ligand>
</feature>
<keyword evidence="5 12" id="KW-0479">Metal-binding</keyword>
<proteinExistence type="inferred from homology"/>
<dbReference type="PROSITE" id="PS00584">
    <property type="entry name" value="PFKB_KINASES_2"/>
    <property type="match status" value="1"/>
</dbReference>
<keyword evidence="9 12" id="KW-0460">Magnesium</keyword>
<gene>
    <name evidence="12" type="primary">rbsK</name>
    <name evidence="14" type="ordered locus">Ocepr_1945</name>
</gene>
<dbReference type="GO" id="GO:0005524">
    <property type="term" value="F:ATP binding"/>
    <property type="evidence" value="ECO:0007669"/>
    <property type="project" value="UniProtKB-UniRule"/>
</dbReference>
<dbReference type="PANTHER" id="PTHR10584:SF166">
    <property type="entry name" value="RIBOKINASE"/>
    <property type="match status" value="1"/>
</dbReference>
<dbReference type="InterPro" id="IPR002173">
    <property type="entry name" value="Carboh/pur_kinase_PfkB_CS"/>
</dbReference>
<feature type="binding site" evidence="12">
    <location>
        <position position="247"/>
    </location>
    <ligand>
        <name>K(+)</name>
        <dbReference type="ChEBI" id="CHEBI:29103"/>
    </ligand>
</feature>
<name>E4UA20_OCEP5</name>
<comment type="subunit">
    <text evidence="12">Homodimer.</text>
</comment>
<dbReference type="InterPro" id="IPR011611">
    <property type="entry name" value="PfkB_dom"/>
</dbReference>
<comment type="catalytic activity">
    <reaction evidence="12">
        <text>D-ribose + ATP = D-ribose 5-phosphate + ADP + H(+)</text>
        <dbReference type="Rhea" id="RHEA:13697"/>
        <dbReference type="ChEBI" id="CHEBI:15378"/>
        <dbReference type="ChEBI" id="CHEBI:30616"/>
        <dbReference type="ChEBI" id="CHEBI:47013"/>
        <dbReference type="ChEBI" id="CHEBI:78346"/>
        <dbReference type="ChEBI" id="CHEBI:456216"/>
        <dbReference type="EC" id="2.7.1.15"/>
    </reaction>
</comment>
<dbReference type="HOGENOM" id="CLU_027634_2_0_0"/>
<dbReference type="SUPFAM" id="SSF53613">
    <property type="entry name" value="Ribokinase-like"/>
    <property type="match status" value="1"/>
</dbReference>
<dbReference type="EMBL" id="CP002361">
    <property type="protein sequence ID" value="ADR37397.1"/>
    <property type="molecule type" value="Genomic_DNA"/>
</dbReference>
<keyword evidence="7 12" id="KW-0418">Kinase</keyword>
<dbReference type="Pfam" id="PF00294">
    <property type="entry name" value="PfkB"/>
    <property type="match status" value="1"/>
</dbReference>
<evidence type="ECO:0000256" key="12">
    <source>
        <dbReference type="HAMAP-Rule" id="MF_01987"/>
    </source>
</evidence>
<dbReference type="GO" id="GO:0019303">
    <property type="term" value="P:D-ribose catabolic process"/>
    <property type="evidence" value="ECO:0007669"/>
    <property type="project" value="UniProtKB-UniRule"/>
</dbReference>
<dbReference type="PRINTS" id="PR00990">
    <property type="entry name" value="RIBOKINASE"/>
</dbReference>
<dbReference type="GO" id="GO:0005829">
    <property type="term" value="C:cytosol"/>
    <property type="evidence" value="ECO:0007669"/>
    <property type="project" value="TreeGrafter"/>
</dbReference>
<feature type="binding site" evidence="12">
    <location>
        <begin position="219"/>
        <end position="224"/>
    </location>
    <ligand>
        <name>ATP</name>
        <dbReference type="ChEBI" id="CHEBI:30616"/>
    </ligand>
</feature>
<keyword evidence="11 12" id="KW-0119">Carbohydrate metabolism</keyword>
<evidence type="ECO:0000256" key="11">
    <source>
        <dbReference type="ARBA" id="ARBA00023277"/>
    </source>
</evidence>
<dbReference type="KEGG" id="opr:Ocepr_1945"/>
<dbReference type="Gene3D" id="3.40.1190.20">
    <property type="match status" value="1"/>
</dbReference>
<keyword evidence="10 12" id="KW-0630">Potassium</keyword>
<evidence type="ECO:0000256" key="2">
    <source>
        <dbReference type="ARBA" id="ARBA00012035"/>
    </source>
</evidence>
<evidence type="ECO:0000256" key="8">
    <source>
        <dbReference type="ARBA" id="ARBA00022840"/>
    </source>
</evidence>
<feature type="binding site" evidence="12">
    <location>
        <position position="281"/>
    </location>
    <ligand>
        <name>K(+)</name>
        <dbReference type="ChEBI" id="CHEBI:29103"/>
    </ligand>
</feature>
<evidence type="ECO:0000256" key="5">
    <source>
        <dbReference type="ARBA" id="ARBA00022723"/>
    </source>
</evidence>
<organism evidence="14 15">
    <name type="scientific">Oceanithermus profundus (strain DSM 14977 / NBRC 100410 / VKM B-2274 / 506)</name>
    <dbReference type="NCBI Taxonomy" id="670487"/>
    <lineage>
        <taxon>Bacteria</taxon>
        <taxon>Thermotogati</taxon>
        <taxon>Deinococcota</taxon>
        <taxon>Deinococci</taxon>
        <taxon>Thermales</taxon>
        <taxon>Thermaceae</taxon>
        <taxon>Oceanithermus</taxon>
    </lineage>
</organism>
<dbReference type="OrthoDB" id="9775849at2"/>
<keyword evidence="8 12" id="KW-0067">ATP-binding</keyword>
<sequence length="302" mass="30280">MESASVLVVGSLNMDLVVPVPRHPKPGETVVGGDLRRFPGGKGANQAVAAARLGARVRMIGRVGADAYGAELKRGLEAEGIATEDVAELDVPTGVALISVGEDGQNAIVVSPGANARLWPDDLSPERFAAAGVVVLQLETPLETVQRAAELGRAAGARVLLNAAPAQPLPEGLLGALGVLVVNEFEAARVAGAREPAGPEEALALARVLARRVPVAVVTLGARGLVWAGAEGAGTLPAFEVRAVDTTAAGDAFVGGLAAALAAGEPLVRALRFGSAAGALAATRPGAQPSLPTAEAVRSLLS</sequence>
<feature type="binding site" evidence="12">
    <location>
        <position position="251"/>
    </location>
    <ligand>
        <name>substrate</name>
    </ligand>
</feature>
<feature type="active site" description="Proton acceptor" evidence="12">
    <location>
        <position position="251"/>
    </location>
</feature>
<dbReference type="EC" id="2.7.1.15" evidence="2 12"/>
<comment type="cofactor">
    <cofactor evidence="12">
        <name>Mg(2+)</name>
        <dbReference type="ChEBI" id="CHEBI:18420"/>
    </cofactor>
    <text evidence="12">Requires a divalent cation, most likely magnesium in vivo, as an electrophilic catalyst to aid phosphoryl group transfer. It is the chelate of the metal and the nucleotide that is the actual substrate.</text>
</comment>
<reference evidence="14 15" key="2">
    <citation type="journal article" date="2011" name="Stand. Genomic Sci.">
        <title>Complete genome sequence of Oceanithermus profundus type strain (506).</title>
        <authorList>
            <person name="Pati A."/>
            <person name="Zhang X."/>
            <person name="Lapidus A."/>
            <person name="Nolan M."/>
            <person name="Lucas S."/>
            <person name="Del Rio T.G."/>
            <person name="Tice H."/>
            <person name="Cheng J.F."/>
            <person name="Tapia R."/>
            <person name="Han C."/>
            <person name="Goodwin L."/>
            <person name="Pitluck S."/>
            <person name="Liolios K."/>
            <person name="Pagani I."/>
            <person name="Ivanova N."/>
            <person name="Mavromatis K."/>
            <person name="Chen A."/>
            <person name="Palaniappan K."/>
            <person name="Hauser L."/>
            <person name="Jeffries C.D."/>
            <person name="Brambilla E.M."/>
            <person name="Rohl A."/>
            <person name="Mwirichia R."/>
            <person name="Rohde M."/>
            <person name="Tindall B.J."/>
            <person name="Sikorski J."/>
            <person name="Wirth R."/>
            <person name="Goker M."/>
            <person name="Woyke T."/>
            <person name="Detter J.C."/>
            <person name="Bristow J."/>
            <person name="Eisen J.A."/>
            <person name="Markowitz V."/>
            <person name="Hugenholtz P."/>
            <person name="Kyrpides N.C."/>
            <person name="Klenk H.P."/>
            <person name="Land M."/>
        </authorList>
    </citation>
    <scope>NUCLEOTIDE SEQUENCE [LARGE SCALE GENOMIC DNA]</scope>
    <source>
        <strain evidence="15">DSM 14977 / NBRC 100410 / VKM B-2274 / 506</strain>
    </source>
</reference>
<dbReference type="InterPro" id="IPR002139">
    <property type="entry name" value="Ribo/fructo_kinase"/>
</dbReference>
<dbReference type="GO" id="GO:0046872">
    <property type="term" value="F:metal ion binding"/>
    <property type="evidence" value="ECO:0007669"/>
    <property type="project" value="UniProtKB-KW"/>
</dbReference>
<evidence type="ECO:0000256" key="6">
    <source>
        <dbReference type="ARBA" id="ARBA00022741"/>
    </source>
</evidence>
<dbReference type="InterPro" id="IPR011877">
    <property type="entry name" value="Ribokinase"/>
</dbReference>
<feature type="binding site" evidence="12">
    <location>
        <position position="284"/>
    </location>
    <ligand>
        <name>K(+)</name>
        <dbReference type="ChEBI" id="CHEBI:29103"/>
    </ligand>
</feature>
<feature type="domain" description="Carbohydrate kinase PfkB" evidence="13">
    <location>
        <begin position="4"/>
        <end position="293"/>
    </location>
</feature>
<keyword evidence="15" id="KW-1185">Reference proteome</keyword>
<dbReference type="UniPathway" id="UPA00916">
    <property type="reaction ID" value="UER00889"/>
</dbReference>
<dbReference type="PANTHER" id="PTHR10584">
    <property type="entry name" value="SUGAR KINASE"/>
    <property type="match status" value="1"/>
</dbReference>
<dbReference type="GO" id="GO:0004747">
    <property type="term" value="F:ribokinase activity"/>
    <property type="evidence" value="ECO:0007669"/>
    <property type="project" value="UniProtKB-UniRule"/>
</dbReference>
<keyword evidence="6 12" id="KW-0547">Nucleotide-binding</keyword>
<comment type="subcellular location">
    <subcellularLocation>
        <location evidence="12">Cytoplasm</location>
    </subcellularLocation>
</comment>
<evidence type="ECO:0000256" key="7">
    <source>
        <dbReference type="ARBA" id="ARBA00022777"/>
    </source>
</evidence>
<evidence type="ECO:0000256" key="9">
    <source>
        <dbReference type="ARBA" id="ARBA00022842"/>
    </source>
</evidence>
<evidence type="ECO:0000256" key="1">
    <source>
        <dbReference type="ARBA" id="ARBA00005380"/>
    </source>
</evidence>
<dbReference type="Proteomes" id="UP000008722">
    <property type="component" value="Chromosome"/>
</dbReference>
<evidence type="ECO:0000256" key="3">
    <source>
        <dbReference type="ARBA" id="ARBA00016943"/>
    </source>
</evidence>
<reference evidence="15" key="1">
    <citation type="submission" date="2010-11" db="EMBL/GenBank/DDBJ databases">
        <title>The complete sequence of chromosome of Oceanithermus profundus DSM 14977.</title>
        <authorList>
            <consortium name="US DOE Joint Genome Institute (JGI-PGF)"/>
            <person name="Lucas S."/>
            <person name="Copeland A."/>
            <person name="Lapidus A."/>
            <person name="Bruce D."/>
            <person name="Goodwin L."/>
            <person name="Pitluck S."/>
            <person name="Kyrpides N."/>
            <person name="Mavromatis K."/>
            <person name="Pagani I."/>
            <person name="Ivanova N."/>
            <person name="Zhang X."/>
            <person name="Brettin T."/>
            <person name="Detter J.C."/>
            <person name="Tapia R."/>
            <person name="Han C."/>
            <person name="Land M."/>
            <person name="Hauser L."/>
            <person name="Markowitz V."/>
            <person name="Cheng J.-F."/>
            <person name="Hugenholtz P."/>
            <person name="Woyke T."/>
            <person name="Wu D."/>
            <person name="Tindall B."/>
            <person name="Faehnrich R."/>
            <person name="Brambilla E."/>
            <person name="Klenk H.-P."/>
            <person name="Eisen J.A."/>
        </authorList>
    </citation>
    <scope>NUCLEOTIDE SEQUENCE [LARGE SCALE GENOMIC DNA]</scope>
    <source>
        <strain evidence="15">DSM 14977 / NBRC 100410 / VKM B-2274 / 506</strain>
    </source>
</reference>
<dbReference type="STRING" id="670487.Ocepr_1945"/>
<evidence type="ECO:0000259" key="13">
    <source>
        <dbReference type="Pfam" id="PF00294"/>
    </source>
</evidence>
<evidence type="ECO:0000256" key="10">
    <source>
        <dbReference type="ARBA" id="ARBA00022958"/>
    </source>
</evidence>
<dbReference type="HAMAP" id="MF_01987">
    <property type="entry name" value="Ribokinase"/>
    <property type="match status" value="1"/>
</dbReference>
<comment type="activity regulation">
    <text evidence="12">Activated by a monovalent cation that binds near, but not in, the active site. The most likely occupant of the site in vivo is potassium. Ion binding induces a conformational change that may alter substrate affinity.</text>
</comment>
<comment type="similarity">
    <text evidence="1">Belongs to the carbohydrate kinase pfkB family.</text>
</comment>
<dbReference type="eggNOG" id="COG0524">
    <property type="taxonomic scope" value="Bacteria"/>
</dbReference>
<comment type="caution">
    <text evidence="12">Lacks conserved residue(s) required for the propagation of feature annotation.</text>
</comment>
<comment type="similarity">
    <text evidence="12">Belongs to the carbohydrate kinase PfkB family. Ribokinase subfamily.</text>
</comment>
<feature type="binding site" evidence="12">
    <location>
        <begin position="41"/>
        <end position="45"/>
    </location>
    <ligand>
        <name>substrate</name>
    </ligand>
</feature>
<keyword evidence="4 12" id="KW-0808">Transferase</keyword>
<protein>
    <recommendedName>
        <fullName evidence="3 12">Ribokinase</fullName>
        <shortName evidence="12">RK</shortName>
        <ecNumber evidence="2 12">2.7.1.15</ecNumber>
    </recommendedName>
</protein>
<feature type="binding site" evidence="12">
    <location>
        <position position="286"/>
    </location>
    <ligand>
        <name>K(+)</name>
        <dbReference type="ChEBI" id="CHEBI:29103"/>
    </ligand>
</feature>
<comment type="pathway">
    <text evidence="12">Carbohydrate metabolism; D-ribose degradation; D-ribose 5-phosphate from beta-D-ribopyranose: step 2/2.</text>
</comment>
<feature type="binding site" evidence="12">
    <location>
        <position position="183"/>
    </location>
    <ligand>
        <name>ATP</name>
        <dbReference type="ChEBI" id="CHEBI:30616"/>
    </ligand>
</feature>
<dbReference type="InterPro" id="IPR029056">
    <property type="entry name" value="Ribokinase-like"/>
</dbReference>
<dbReference type="CDD" id="cd01174">
    <property type="entry name" value="ribokinase"/>
    <property type="match status" value="1"/>
</dbReference>
<comment type="function">
    <text evidence="12">Catalyzes the phosphorylation of ribose at O-5 in a reaction requiring ATP and magnesium. The resulting D-ribose-5-phosphate can then be used either for sythesis of nucleotides, histidine, and tryptophan, or as a component of the pentose phosphate pathway.</text>
</comment>
<keyword evidence="12" id="KW-0963">Cytoplasm</keyword>
<dbReference type="RefSeq" id="WP_013458567.1">
    <property type="nucleotide sequence ID" value="NC_014761.1"/>
</dbReference>
<dbReference type="AlphaFoldDB" id="E4UA20"/>
<feature type="binding site" evidence="12">
    <location>
        <begin position="13"/>
        <end position="15"/>
    </location>
    <ligand>
        <name>substrate</name>
    </ligand>
</feature>
<evidence type="ECO:0000313" key="15">
    <source>
        <dbReference type="Proteomes" id="UP000008722"/>
    </source>
</evidence>
<evidence type="ECO:0000313" key="14">
    <source>
        <dbReference type="EMBL" id="ADR37397.1"/>
    </source>
</evidence>
<feature type="binding site" evidence="12">
    <location>
        <begin position="250"/>
        <end position="251"/>
    </location>
    <ligand>
        <name>ATP</name>
        <dbReference type="ChEBI" id="CHEBI:30616"/>
    </ligand>
</feature>
<accession>E4UA20</accession>